<dbReference type="InterPro" id="IPR020631">
    <property type="entry name" value="THF_DH/CycHdrlase_NAD-bd_dom"/>
</dbReference>
<evidence type="ECO:0000256" key="4">
    <source>
        <dbReference type="ARBA" id="ARBA00006985"/>
    </source>
</evidence>
<keyword evidence="15" id="KW-0067">ATP-binding</keyword>
<keyword evidence="23" id="KW-1185">Reference proteome</keyword>
<comment type="similarity">
    <text evidence="4">In the C-terminal section; belongs to the formate--tetrahydrofolate ligase family.</text>
</comment>
<dbReference type="InterPro" id="IPR046346">
    <property type="entry name" value="Aminoacid_DH-like_N_sf"/>
</dbReference>
<dbReference type="Pfam" id="PF00763">
    <property type="entry name" value="THF_DHG_CYH"/>
    <property type="match status" value="1"/>
</dbReference>
<dbReference type="UniPathway" id="UPA00193"/>
<dbReference type="HOGENOM" id="CLU_003601_2_0_1"/>
<dbReference type="CDD" id="cd00477">
    <property type="entry name" value="FTHFS"/>
    <property type="match status" value="1"/>
</dbReference>
<evidence type="ECO:0000256" key="19">
    <source>
        <dbReference type="ARBA" id="ARBA00049033"/>
    </source>
</evidence>
<evidence type="ECO:0000256" key="9">
    <source>
        <dbReference type="ARBA" id="ARBA00017592"/>
    </source>
</evidence>
<dbReference type="SUPFAM" id="SSF52540">
    <property type="entry name" value="P-loop containing nucleoside triphosphate hydrolases"/>
    <property type="match status" value="1"/>
</dbReference>
<evidence type="ECO:0000256" key="7">
    <source>
        <dbReference type="ARBA" id="ARBA00012776"/>
    </source>
</evidence>
<keyword evidence="12" id="KW-0436">Ligase</keyword>
<evidence type="ECO:0000259" key="20">
    <source>
        <dbReference type="Pfam" id="PF00763"/>
    </source>
</evidence>
<dbReference type="GO" id="GO:0005829">
    <property type="term" value="C:cytosol"/>
    <property type="evidence" value="ECO:0007669"/>
    <property type="project" value="TreeGrafter"/>
</dbReference>
<dbReference type="FunFam" id="3.10.410.10:FF:000001">
    <property type="entry name" value="Putative formate--tetrahydrofolate ligase"/>
    <property type="match status" value="1"/>
</dbReference>
<evidence type="ECO:0000256" key="13">
    <source>
        <dbReference type="ARBA" id="ARBA00022741"/>
    </source>
</evidence>
<dbReference type="AlphaFoldDB" id="A0A0C3BKY4"/>
<dbReference type="OrthoDB" id="5126881at2759"/>
<evidence type="ECO:0000256" key="6">
    <source>
        <dbReference type="ARBA" id="ARBA00012295"/>
    </source>
</evidence>
<dbReference type="PANTHER" id="PTHR48099:SF5">
    <property type="entry name" value="C-1-TETRAHYDROFOLATE SYNTHASE, CYTOPLASMIC"/>
    <property type="match status" value="1"/>
</dbReference>
<dbReference type="GO" id="GO:0046655">
    <property type="term" value="P:folic acid metabolic process"/>
    <property type="evidence" value="ECO:0007669"/>
    <property type="project" value="UniProtKB-ARBA"/>
</dbReference>
<dbReference type="FunFam" id="3.40.50.10860:FF:000005">
    <property type="entry name" value="C-1-tetrahydrofolate synthase, cytoplasmic, putative"/>
    <property type="match status" value="1"/>
</dbReference>
<dbReference type="HAMAP" id="MF_01576">
    <property type="entry name" value="THF_DHG_CYH"/>
    <property type="match status" value="1"/>
</dbReference>
<dbReference type="CDD" id="cd01080">
    <property type="entry name" value="NAD_bind_m-THF_DH_Cyclohyd"/>
    <property type="match status" value="1"/>
</dbReference>
<dbReference type="InterPro" id="IPR027417">
    <property type="entry name" value="P-loop_NTPase"/>
</dbReference>
<keyword evidence="14" id="KW-0378">Hydrolase</keyword>
<comment type="subunit">
    <text evidence="5">Homodimer.</text>
</comment>
<keyword evidence="10" id="KW-0963">Cytoplasm</keyword>
<dbReference type="SUPFAM" id="SSF53223">
    <property type="entry name" value="Aminoacid dehydrogenase-like, N-terminal domain"/>
    <property type="match status" value="1"/>
</dbReference>
<dbReference type="GO" id="GO:0006164">
    <property type="term" value="P:purine nucleotide biosynthetic process"/>
    <property type="evidence" value="ECO:0007669"/>
    <property type="project" value="UniProtKB-ARBA"/>
</dbReference>
<evidence type="ECO:0000256" key="1">
    <source>
        <dbReference type="ARBA" id="ARBA00004496"/>
    </source>
</evidence>
<dbReference type="PANTHER" id="PTHR48099">
    <property type="entry name" value="C-1-TETRAHYDROFOLATE SYNTHASE, CYTOPLASMIC-RELATED"/>
    <property type="match status" value="1"/>
</dbReference>
<dbReference type="STRING" id="765440.A0A0C3BKY4"/>
<dbReference type="Gene3D" id="1.10.8.770">
    <property type="match status" value="1"/>
</dbReference>
<evidence type="ECO:0000256" key="11">
    <source>
        <dbReference type="ARBA" id="ARBA00022563"/>
    </source>
</evidence>
<keyword evidence="11" id="KW-0554">One-carbon metabolism</keyword>
<keyword evidence="16" id="KW-0521">NADP</keyword>
<dbReference type="FunCoup" id="A0A0C3BKY4">
    <property type="interactions" value="454"/>
</dbReference>
<reference evidence="23" key="2">
    <citation type="submission" date="2015-01" db="EMBL/GenBank/DDBJ databases">
        <title>Evolutionary Origins and Diversification of the Mycorrhizal Mutualists.</title>
        <authorList>
            <consortium name="DOE Joint Genome Institute"/>
            <consortium name="Mycorrhizal Genomics Consortium"/>
            <person name="Kohler A."/>
            <person name="Kuo A."/>
            <person name="Nagy L.G."/>
            <person name="Floudas D."/>
            <person name="Copeland A."/>
            <person name="Barry K.W."/>
            <person name="Cichocki N."/>
            <person name="Veneault-Fourrey C."/>
            <person name="LaButti K."/>
            <person name="Lindquist E.A."/>
            <person name="Lipzen A."/>
            <person name="Lundell T."/>
            <person name="Morin E."/>
            <person name="Murat C."/>
            <person name="Riley R."/>
            <person name="Ohm R."/>
            <person name="Sun H."/>
            <person name="Tunlid A."/>
            <person name="Henrissat B."/>
            <person name="Grigoriev I.V."/>
            <person name="Hibbett D.S."/>
            <person name="Martin F."/>
        </authorList>
    </citation>
    <scope>NUCLEOTIDE SEQUENCE [LARGE SCALE GENOMIC DNA]</scope>
    <source>
        <strain evidence="23">F 1598</strain>
    </source>
</reference>
<dbReference type="GO" id="GO:0006555">
    <property type="term" value="P:methionine metabolic process"/>
    <property type="evidence" value="ECO:0007669"/>
    <property type="project" value="UniProtKB-ARBA"/>
</dbReference>
<dbReference type="PRINTS" id="PR00085">
    <property type="entry name" value="THFDHDRGNASE"/>
</dbReference>
<keyword evidence="17" id="KW-0560">Oxidoreductase</keyword>
<accession>A0A0C3BKY4</accession>
<comment type="subcellular location">
    <subcellularLocation>
        <location evidence="1">Cytoplasm</location>
    </subcellularLocation>
</comment>
<dbReference type="FunFam" id="3.40.50.720:FF:000006">
    <property type="entry name" value="Bifunctional protein FolD"/>
    <property type="match status" value="1"/>
</dbReference>
<dbReference type="Gene3D" id="3.40.50.10860">
    <property type="entry name" value="Leucine Dehydrogenase, chain A, domain 1"/>
    <property type="match status" value="1"/>
</dbReference>
<dbReference type="Pfam" id="PF02882">
    <property type="entry name" value="THF_DHG_CYH_C"/>
    <property type="match status" value="1"/>
</dbReference>
<reference evidence="22 23" key="1">
    <citation type="submission" date="2014-04" db="EMBL/GenBank/DDBJ databases">
        <authorList>
            <consortium name="DOE Joint Genome Institute"/>
            <person name="Kuo A."/>
            <person name="Tarkka M."/>
            <person name="Buscot F."/>
            <person name="Kohler A."/>
            <person name="Nagy L.G."/>
            <person name="Floudas D."/>
            <person name="Copeland A."/>
            <person name="Barry K.W."/>
            <person name="Cichocki N."/>
            <person name="Veneault-Fourrey C."/>
            <person name="LaButti K."/>
            <person name="Lindquist E.A."/>
            <person name="Lipzen A."/>
            <person name="Lundell T."/>
            <person name="Morin E."/>
            <person name="Murat C."/>
            <person name="Sun H."/>
            <person name="Tunlid A."/>
            <person name="Henrissat B."/>
            <person name="Grigoriev I.V."/>
            <person name="Hibbett D.S."/>
            <person name="Martin F."/>
            <person name="Nordberg H.P."/>
            <person name="Cantor M.N."/>
            <person name="Hua S.X."/>
        </authorList>
    </citation>
    <scope>NUCLEOTIDE SEQUENCE [LARGE SCALE GENOMIC DNA]</scope>
    <source>
        <strain evidence="22 23">F 1598</strain>
    </source>
</reference>
<gene>
    <name evidence="22" type="ORF">PILCRDRAFT_815544</name>
</gene>
<evidence type="ECO:0000256" key="5">
    <source>
        <dbReference type="ARBA" id="ARBA00011738"/>
    </source>
</evidence>
<dbReference type="GO" id="GO:0004477">
    <property type="term" value="F:methenyltetrahydrofolate cyclohydrolase activity"/>
    <property type="evidence" value="ECO:0007669"/>
    <property type="project" value="UniProtKB-EC"/>
</dbReference>
<dbReference type="EC" id="1.5.1.5" evidence="8"/>
<organism evidence="22 23">
    <name type="scientific">Piloderma croceum (strain F 1598)</name>
    <dbReference type="NCBI Taxonomy" id="765440"/>
    <lineage>
        <taxon>Eukaryota</taxon>
        <taxon>Fungi</taxon>
        <taxon>Dikarya</taxon>
        <taxon>Basidiomycota</taxon>
        <taxon>Agaricomycotina</taxon>
        <taxon>Agaricomycetes</taxon>
        <taxon>Agaricomycetidae</taxon>
        <taxon>Atheliales</taxon>
        <taxon>Atheliaceae</taxon>
        <taxon>Piloderma</taxon>
    </lineage>
</organism>
<evidence type="ECO:0000313" key="23">
    <source>
        <dbReference type="Proteomes" id="UP000054166"/>
    </source>
</evidence>
<evidence type="ECO:0000256" key="8">
    <source>
        <dbReference type="ARBA" id="ARBA00012859"/>
    </source>
</evidence>
<keyword evidence="18" id="KW-0511">Multifunctional enzyme</keyword>
<dbReference type="Gene3D" id="3.40.50.720">
    <property type="entry name" value="NAD(P)-binding Rossmann-like Domain"/>
    <property type="match status" value="1"/>
</dbReference>
<evidence type="ECO:0000256" key="14">
    <source>
        <dbReference type="ARBA" id="ARBA00022801"/>
    </source>
</evidence>
<evidence type="ECO:0000256" key="2">
    <source>
        <dbReference type="ARBA" id="ARBA00004777"/>
    </source>
</evidence>
<feature type="domain" description="Tetrahydrofolate dehydrogenase/cyclohydrolase catalytic" evidence="20">
    <location>
        <begin position="15"/>
        <end position="134"/>
    </location>
</feature>
<dbReference type="EC" id="3.5.4.9" evidence="7"/>
<evidence type="ECO:0000256" key="18">
    <source>
        <dbReference type="ARBA" id="ARBA00023268"/>
    </source>
</evidence>
<dbReference type="GO" id="GO:0035999">
    <property type="term" value="P:tetrahydrofolate interconversion"/>
    <property type="evidence" value="ECO:0007669"/>
    <property type="project" value="UniProtKB-UniPathway"/>
</dbReference>
<keyword evidence="13" id="KW-0547">Nucleotide-binding</keyword>
<dbReference type="GO" id="GO:0004488">
    <property type="term" value="F:methylenetetrahydrofolate dehydrogenase (NADP+) activity"/>
    <property type="evidence" value="ECO:0007669"/>
    <property type="project" value="UniProtKB-EC"/>
</dbReference>
<dbReference type="Pfam" id="PF01268">
    <property type="entry name" value="FTHFS"/>
    <property type="match status" value="1"/>
</dbReference>
<dbReference type="FunFam" id="3.40.50.300:FF:001123">
    <property type="entry name" value="C-1-tetrahydrofolate synthase, cytoplasmic isoform X2"/>
    <property type="match status" value="1"/>
</dbReference>
<comment type="similarity">
    <text evidence="3">In the N-terminal section; belongs to the tetrahydrofolate dehydrogenase/cyclohydrolase family.</text>
</comment>
<feature type="domain" description="Tetrahydrofolate dehydrogenase/cyclohydrolase NAD(P)-binding" evidence="21">
    <location>
        <begin position="155"/>
        <end position="301"/>
    </location>
</feature>
<dbReference type="InterPro" id="IPR020630">
    <property type="entry name" value="THF_DH/CycHdrlase_cat_dom"/>
</dbReference>
<sequence>MTTGAANSAGNTKNIDGVAIAQSIRDGVAERIKTLQSTYPRFQPQLVIVQAGARPDSSVYVRMKAKAAEEVGIKFKHVSLPAEAAVEEVVEIVKKLNDDEQTSGILVQLPLGDHVNADGERKVTEAVSIEKDVDGFHAYNIGHLSSRASQPLFSPCTPSAVIRLLESTGVSIAGSTAVVLGRSDIVGNPVVSMLRHRDATVTQCHSKTKNIEEIVKTADILVAAIGKPEFVKGSWIKPGAVVIDVGINYIPDASKKSGQRMVGDVDFAGASTVASRITPVPGGVGPMTVAMLMVNTLKSAEYLWEKARARKVTPLTLDIKAKVPSDIEIAMAQTPKPVAHLASELGLLPDELESYGKYKAKVELSVLDRLAHRKDGKYIVISGITPTPLGEGKSTTTIGLAQALGAHLERPAFACVRQPSQGPTFGIKGGAAGGGYSQVIPMDEFNLHLTGDIHAITAANNLLAAAVDARIFHEATQSDKALYSRLVPTKKGKREFAPLMFKRLKKLGIDKTNPNDLTPEEITRFARLDIDADTITWNRVIDTNDRFLRKITIGRNSTEQGHEREAGFDIAVGSECMAVLALTTGLEDMRERLGAMVVATSKQGDAVTADDIGVGGALAVLMKDTIKPNLMQSLEGTPVFVHAGPFANIAHGNSSILADRVALKLAGTEEGDPADRVGYVLTEGGFGADMGMEKFCNIKCRVSGLTPDAVVIVATTRALKMHGGGPDVTPGKALHETYTKENLGILKEGCGNLVRHIKNSRKFGLKVIVAINQFASDTSAELELVREQALAGGADAAIVSNHWAEGGAGARALAEAVVAACEGSSNFKFLYDLNIPIEEKISIISKEIYGADGIELSELARKQVDTYTRQGYGDLPICMAKTQYSFSHDPKLKGVPTGFTIPIRAVRLSAGAGFLYPILGDMQTMPGLGTRPGFWEVGLDPQTGKVVGLF</sequence>
<proteinExistence type="inferred from homology"/>
<evidence type="ECO:0000313" key="22">
    <source>
        <dbReference type="EMBL" id="KIM87088.1"/>
    </source>
</evidence>
<dbReference type="Gene3D" id="3.10.410.10">
    <property type="entry name" value="Formyltetrahydrofolate synthetase, domain 3"/>
    <property type="match status" value="1"/>
</dbReference>
<dbReference type="FunFam" id="3.40.50.300:FF:000245">
    <property type="entry name" value="C-1-tetrahydrofolate synthase, cytoplasmic"/>
    <property type="match status" value="1"/>
</dbReference>
<dbReference type="FunFam" id="1.10.8.770:FF:000001">
    <property type="entry name" value="Methylenetetrahydrofolate dehydrogenase (NADP+ dependent) 1 like"/>
    <property type="match status" value="1"/>
</dbReference>
<dbReference type="InterPro" id="IPR020867">
    <property type="entry name" value="THF_DH/CycHdrlase_CS"/>
</dbReference>
<dbReference type="PROSITE" id="PS00721">
    <property type="entry name" value="FTHFS_1"/>
    <property type="match status" value="1"/>
</dbReference>
<evidence type="ECO:0000256" key="17">
    <source>
        <dbReference type="ARBA" id="ARBA00023002"/>
    </source>
</evidence>
<dbReference type="Proteomes" id="UP000054166">
    <property type="component" value="Unassembled WGS sequence"/>
</dbReference>
<dbReference type="InterPro" id="IPR036291">
    <property type="entry name" value="NAD(P)-bd_dom_sf"/>
</dbReference>
<dbReference type="InParanoid" id="A0A0C3BKY4"/>
<dbReference type="EMBL" id="KN832980">
    <property type="protein sequence ID" value="KIM87088.1"/>
    <property type="molecule type" value="Genomic_DNA"/>
</dbReference>
<evidence type="ECO:0000256" key="12">
    <source>
        <dbReference type="ARBA" id="ARBA00022598"/>
    </source>
</evidence>
<evidence type="ECO:0000256" key="15">
    <source>
        <dbReference type="ARBA" id="ARBA00022840"/>
    </source>
</evidence>
<dbReference type="GO" id="GO:0004329">
    <property type="term" value="F:formate-tetrahydrofolate ligase activity"/>
    <property type="evidence" value="ECO:0007669"/>
    <property type="project" value="UniProtKB-EC"/>
</dbReference>
<evidence type="ECO:0000256" key="3">
    <source>
        <dbReference type="ARBA" id="ARBA00005559"/>
    </source>
</evidence>
<name>A0A0C3BKY4_PILCF</name>
<dbReference type="SUPFAM" id="SSF51735">
    <property type="entry name" value="NAD(P)-binding Rossmann-fold domains"/>
    <property type="match status" value="1"/>
</dbReference>
<dbReference type="InterPro" id="IPR020628">
    <property type="entry name" value="Formate_THF_ligase_CS"/>
</dbReference>
<evidence type="ECO:0000259" key="21">
    <source>
        <dbReference type="Pfam" id="PF02882"/>
    </source>
</evidence>
<dbReference type="InterPro" id="IPR000559">
    <property type="entry name" value="Formate_THF_ligase"/>
</dbReference>
<dbReference type="InterPro" id="IPR000672">
    <property type="entry name" value="THF_DH/CycHdrlase"/>
</dbReference>
<evidence type="ECO:0000256" key="16">
    <source>
        <dbReference type="ARBA" id="ARBA00022857"/>
    </source>
</evidence>
<evidence type="ECO:0000256" key="10">
    <source>
        <dbReference type="ARBA" id="ARBA00022490"/>
    </source>
</evidence>
<comment type="pathway">
    <text evidence="2">One-carbon metabolism; tetrahydrofolate interconversion.</text>
</comment>
<dbReference type="HAMAP" id="MF_01543">
    <property type="entry name" value="FTHFS"/>
    <property type="match status" value="1"/>
</dbReference>
<dbReference type="Gene3D" id="3.40.50.300">
    <property type="entry name" value="P-loop containing nucleotide triphosphate hydrolases"/>
    <property type="match status" value="2"/>
</dbReference>
<comment type="catalytic activity">
    <reaction evidence="19">
        <text>(6S)-5,6,7,8-tetrahydrofolate + formate + ATP = (6R)-10-formyltetrahydrofolate + ADP + phosphate</text>
        <dbReference type="Rhea" id="RHEA:20221"/>
        <dbReference type="ChEBI" id="CHEBI:15740"/>
        <dbReference type="ChEBI" id="CHEBI:30616"/>
        <dbReference type="ChEBI" id="CHEBI:43474"/>
        <dbReference type="ChEBI" id="CHEBI:57453"/>
        <dbReference type="ChEBI" id="CHEBI:195366"/>
        <dbReference type="ChEBI" id="CHEBI:456216"/>
        <dbReference type="EC" id="6.3.4.3"/>
    </reaction>
</comment>
<dbReference type="EC" id="6.3.4.3" evidence="6"/>
<dbReference type="GO" id="GO:0005524">
    <property type="term" value="F:ATP binding"/>
    <property type="evidence" value="ECO:0007669"/>
    <property type="project" value="UniProtKB-KW"/>
</dbReference>
<dbReference type="PROSITE" id="PS00767">
    <property type="entry name" value="THF_DHG_CYH_2"/>
    <property type="match status" value="1"/>
</dbReference>
<protein>
    <recommendedName>
        <fullName evidence="9">C-1-tetrahydrofolate synthase, cytoplasmic</fullName>
        <ecNumber evidence="8">1.5.1.5</ecNumber>
        <ecNumber evidence="7">3.5.4.9</ecNumber>
        <ecNumber evidence="6">6.3.4.3</ecNumber>
    </recommendedName>
</protein>
<dbReference type="GO" id="GO:0009257">
    <property type="term" value="P:10-formyltetrahydrofolate biosynthetic process"/>
    <property type="evidence" value="ECO:0007669"/>
    <property type="project" value="UniProtKB-ARBA"/>
</dbReference>